<evidence type="ECO:0000313" key="2">
    <source>
        <dbReference type="EMBL" id="MBB6449855.1"/>
    </source>
</evidence>
<reference evidence="2 3" key="1">
    <citation type="submission" date="2020-08" db="EMBL/GenBank/DDBJ databases">
        <title>Genomic Encyclopedia of Type Strains, Phase IV (KMG-IV): sequencing the most valuable type-strain genomes for metagenomic binning, comparative biology and taxonomic classification.</title>
        <authorList>
            <person name="Goeker M."/>
        </authorList>
    </citation>
    <scope>NUCLEOTIDE SEQUENCE [LARGE SCALE GENOMIC DNA]</scope>
    <source>
        <strain evidence="2 3">DSM 21769</strain>
    </source>
</reference>
<proteinExistence type="predicted"/>
<dbReference type="RefSeq" id="WP_184403798.1">
    <property type="nucleotide sequence ID" value="NZ_JACHHJ010000002.1"/>
</dbReference>
<comment type="caution">
    <text evidence="2">The sequence shown here is derived from an EMBL/GenBank/DDBJ whole genome shotgun (WGS) entry which is preliminary data.</text>
</comment>
<gene>
    <name evidence="2" type="ORF">HNR44_001833</name>
</gene>
<name>A0A841PZH9_9BACL</name>
<sequence>MMRKRFALSTKRTVPFLVITLAFVVTGMFLMLSRTLFGAPPGDIQHTEIGETIPMQGNGEVVIDDWAYNPTEQHMIATLHIDRSAVDRNTEMTFAAQDRSNAREELPVTMLYDDRDYVVVHIDAVQPSFDVIGIDIQEQETDDWMDQDESSNDNTPTELARIYADHRMVDVDESMTVEDEKTYDQHVLNLEYDRLGDDQEDHQQVIENMNERIEELEQELVDIEADILYSNDDEEVELESEHSQIESEIDGLETDMAQEQEALEVSQDEQDMIEEQMEMAIDE</sequence>
<keyword evidence="3" id="KW-1185">Reference proteome</keyword>
<accession>A0A841PZH9</accession>
<protein>
    <submittedName>
        <fullName evidence="2">Uncharacterized protein</fullName>
    </submittedName>
</protein>
<dbReference type="EMBL" id="JACHHJ010000002">
    <property type="protein sequence ID" value="MBB6449855.1"/>
    <property type="molecule type" value="Genomic_DNA"/>
</dbReference>
<dbReference type="Proteomes" id="UP000568839">
    <property type="component" value="Unassembled WGS sequence"/>
</dbReference>
<organism evidence="2 3">
    <name type="scientific">Geomicrobium halophilum</name>
    <dbReference type="NCBI Taxonomy" id="549000"/>
    <lineage>
        <taxon>Bacteria</taxon>
        <taxon>Bacillati</taxon>
        <taxon>Bacillota</taxon>
        <taxon>Bacilli</taxon>
        <taxon>Bacillales</taxon>
        <taxon>Geomicrobium</taxon>
    </lineage>
</organism>
<feature type="coiled-coil region" evidence="1">
    <location>
        <begin position="192"/>
        <end position="283"/>
    </location>
</feature>
<keyword evidence="1" id="KW-0175">Coiled coil</keyword>
<evidence type="ECO:0000256" key="1">
    <source>
        <dbReference type="SAM" id="Coils"/>
    </source>
</evidence>
<dbReference type="AlphaFoldDB" id="A0A841PZH9"/>
<evidence type="ECO:0000313" key="3">
    <source>
        <dbReference type="Proteomes" id="UP000568839"/>
    </source>
</evidence>